<feature type="region of interest" description="Disordered" evidence="5">
    <location>
        <begin position="1"/>
        <end position="23"/>
    </location>
</feature>
<dbReference type="AlphaFoldDB" id="A0A6P5RT22"/>
<proteinExistence type="predicted"/>
<dbReference type="GO" id="GO:0007064">
    <property type="term" value="P:mitotic sister chromatid cohesion"/>
    <property type="evidence" value="ECO:0007669"/>
    <property type="project" value="InterPro"/>
</dbReference>
<gene>
    <name evidence="7" type="primary">LOC110748506</name>
</gene>
<dbReference type="PANTHER" id="PTHR12663">
    <property type="entry name" value="ANDROGEN INDUCED INHIBITOR OF PROLIFERATION AS3 / PDS5-RELATED"/>
    <property type="match status" value="1"/>
</dbReference>
<dbReference type="InterPro" id="IPR039776">
    <property type="entry name" value="Pds5"/>
</dbReference>
<dbReference type="KEGG" id="pavi:110748506"/>
<organism evidence="6 7">
    <name type="scientific">Prunus avium</name>
    <name type="common">Cherry</name>
    <name type="synonym">Cerasus avium</name>
    <dbReference type="NCBI Taxonomy" id="42229"/>
    <lineage>
        <taxon>Eukaryota</taxon>
        <taxon>Viridiplantae</taxon>
        <taxon>Streptophyta</taxon>
        <taxon>Embryophyta</taxon>
        <taxon>Tracheophyta</taxon>
        <taxon>Spermatophyta</taxon>
        <taxon>Magnoliopsida</taxon>
        <taxon>eudicotyledons</taxon>
        <taxon>Gunneridae</taxon>
        <taxon>Pentapetalae</taxon>
        <taxon>rosids</taxon>
        <taxon>fabids</taxon>
        <taxon>Rosales</taxon>
        <taxon>Rosaceae</taxon>
        <taxon>Amygdaloideae</taxon>
        <taxon>Amygdaleae</taxon>
        <taxon>Prunus</taxon>
    </lineage>
</organism>
<evidence type="ECO:0000256" key="1">
    <source>
        <dbReference type="ARBA" id="ARBA00004123"/>
    </source>
</evidence>
<dbReference type="GeneID" id="110748506"/>
<dbReference type="GO" id="GO:0005634">
    <property type="term" value="C:nucleus"/>
    <property type="evidence" value="ECO:0007669"/>
    <property type="project" value="UniProtKB-SubCell"/>
</dbReference>
<evidence type="ECO:0000313" key="6">
    <source>
        <dbReference type="Proteomes" id="UP000515124"/>
    </source>
</evidence>
<dbReference type="Proteomes" id="UP000515124">
    <property type="component" value="Unplaced"/>
</dbReference>
<accession>A0A6P5RT22</accession>
<reference evidence="7" key="1">
    <citation type="submission" date="2025-08" db="UniProtKB">
        <authorList>
            <consortium name="RefSeq"/>
        </authorList>
    </citation>
    <scope>IDENTIFICATION</scope>
</reference>
<dbReference type="GO" id="GO:0006281">
    <property type="term" value="P:DNA repair"/>
    <property type="evidence" value="ECO:0007669"/>
    <property type="project" value="UniProtKB-KW"/>
</dbReference>
<feature type="compositionally biased region" description="Polar residues" evidence="5">
    <location>
        <begin position="14"/>
        <end position="23"/>
    </location>
</feature>
<name>A0A6P5RT22_PRUAV</name>
<evidence type="ECO:0000256" key="2">
    <source>
        <dbReference type="ARBA" id="ARBA00022763"/>
    </source>
</evidence>
<dbReference type="RefSeq" id="XP_021804171.1">
    <property type="nucleotide sequence ID" value="XM_021948479.1"/>
</dbReference>
<keyword evidence="6" id="KW-1185">Reference proteome</keyword>
<dbReference type="GO" id="GO:0000785">
    <property type="term" value="C:chromatin"/>
    <property type="evidence" value="ECO:0007669"/>
    <property type="project" value="TreeGrafter"/>
</dbReference>
<keyword evidence="2" id="KW-0227">DNA damage</keyword>
<comment type="subcellular location">
    <subcellularLocation>
        <location evidence="1">Nucleus</location>
    </subcellularLocation>
</comment>
<evidence type="ECO:0000256" key="4">
    <source>
        <dbReference type="ARBA" id="ARBA00023242"/>
    </source>
</evidence>
<sequence length="103" mass="11395">MSSSEQELEEQLKETGNSLLNTPSATDELLKLLDDANDLLDNVEQGPPRSMQDALLPLMKALISNELLRHSDVDVKLSVASCLTQITRITAPDAPYDDERMKV</sequence>
<evidence type="ECO:0000256" key="3">
    <source>
        <dbReference type="ARBA" id="ARBA00023204"/>
    </source>
</evidence>
<dbReference type="Pfam" id="PF20168">
    <property type="entry name" value="PDS5"/>
    <property type="match status" value="1"/>
</dbReference>
<keyword evidence="4" id="KW-0539">Nucleus</keyword>
<protein>
    <submittedName>
        <fullName evidence="7">Sister chromatid cohesion protein pds5-like</fullName>
    </submittedName>
</protein>
<keyword evidence="3" id="KW-0234">DNA repair</keyword>
<dbReference type="PANTHER" id="PTHR12663:SF69">
    <property type="entry name" value="SISTER CHROMATID COHESION PROTEIN PDS5 HOMOLOG E"/>
    <property type="match status" value="1"/>
</dbReference>
<evidence type="ECO:0000256" key="5">
    <source>
        <dbReference type="SAM" id="MobiDB-lite"/>
    </source>
</evidence>
<evidence type="ECO:0000313" key="7">
    <source>
        <dbReference type="RefSeq" id="XP_021804171.1"/>
    </source>
</evidence>